<feature type="region of interest" description="Disordered" evidence="2">
    <location>
        <begin position="463"/>
        <end position="586"/>
    </location>
</feature>
<feature type="compositionally biased region" description="Polar residues" evidence="2">
    <location>
        <begin position="991"/>
        <end position="1003"/>
    </location>
</feature>
<proteinExistence type="inferred from homology"/>
<comment type="caution">
    <text evidence="4">The sequence shown here is derived from an EMBL/GenBank/DDBJ whole genome shotgun (WGS) entry which is preliminary data.</text>
</comment>
<evidence type="ECO:0000313" key="4">
    <source>
        <dbReference type="EMBL" id="CAL5140369.1"/>
    </source>
</evidence>
<comment type="similarity">
    <text evidence="1">Belongs to the FAM149 family.</text>
</comment>
<feature type="domain" description="DUF3719" evidence="3">
    <location>
        <begin position="425"/>
        <end position="467"/>
    </location>
</feature>
<feature type="region of interest" description="Disordered" evidence="2">
    <location>
        <begin position="983"/>
        <end position="1003"/>
    </location>
</feature>
<dbReference type="InterPro" id="IPR039630">
    <property type="entry name" value="FAM149"/>
</dbReference>
<feature type="region of interest" description="Disordered" evidence="2">
    <location>
        <begin position="651"/>
        <end position="672"/>
    </location>
</feature>
<dbReference type="PANTHER" id="PTHR31997:SF1">
    <property type="entry name" value="AGAP003710-PA"/>
    <property type="match status" value="1"/>
</dbReference>
<protein>
    <recommendedName>
        <fullName evidence="3">DUF3719 domain-containing protein</fullName>
    </recommendedName>
</protein>
<feature type="compositionally biased region" description="Low complexity" evidence="2">
    <location>
        <begin position="1036"/>
        <end position="1059"/>
    </location>
</feature>
<organism evidence="4 5">
    <name type="scientific">Calicophoron daubneyi</name>
    <name type="common">Rumen fluke</name>
    <name type="synonym">Paramphistomum daubneyi</name>
    <dbReference type="NCBI Taxonomy" id="300641"/>
    <lineage>
        <taxon>Eukaryota</taxon>
        <taxon>Metazoa</taxon>
        <taxon>Spiralia</taxon>
        <taxon>Lophotrochozoa</taxon>
        <taxon>Platyhelminthes</taxon>
        <taxon>Trematoda</taxon>
        <taxon>Digenea</taxon>
        <taxon>Plagiorchiida</taxon>
        <taxon>Pronocephalata</taxon>
        <taxon>Paramphistomoidea</taxon>
        <taxon>Paramphistomidae</taxon>
        <taxon>Calicophoron</taxon>
    </lineage>
</organism>
<feature type="region of interest" description="Disordered" evidence="2">
    <location>
        <begin position="250"/>
        <end position="277"/>
    </location>
</feature>
<feature type="region of interest" description="Disordered" evidence="2">
    <location>
        <begin position="29"/>
        <end position="48"/>
    </location>
</feature>
<dbReference type="Proteomes" id="UP001497525">
    <property type="component" value="Unassembled WGS sequence"/>
</dbReference>
<evidence type="ECO:0000256" key="1">
    <source>
        <dbReference type="ARBA" id="ARBA00008309"/>
    </source>
</evidence>
<feature type="region of interest" description="Disordered" evidence="2">
    <location>
        <begin position="824"/>
        <end position="856"/>
    </location>
</feature>
<gene>
    <name evidence="4" type="ORF">CDAUBV1_LOCUS15695</name>
</gene>
<dbReference type="EMBL" id="CAXLJL010000711">
    <property type="protein sequence ID" value="CAL5140369.1"/>
    <property type="molecule type" value="Genomic_DNA"/>
</dbReference>
<feature type="compositionally biased region" description="Basic and acidic residues" evidence="2">
    <location>
        <begin position="657"/>
        <end position="668"/>
    </location>
</feature>
<dbReference type="InterPro" id="IPR022194">
    <property type="entry name" value="DUF3719"/>
</dbReference>
<feature type="compositionally biased region" description="Polar residues" evidence="2">
    <location>
        <begin position="840"/>
        <end position="856"/>
    </location>
</feature>
<feature type="compositionally biased region" description="Polar residues" evidence="2">
    <location>
        <begin position="1021"/>
        <end position="1035"/>
    </location>
</feature>
<feature type="compositionally biased region" description="Polar residues" evidence="2">
    <location>
        <begin position="551"/>
        <end position="570"/>
    </location>
</feature>
<dbReference type="PANTHER" id="PTHR31997">
    <property type="entry name" value="AGAP003710-PA"/>
    <property type="match status" value="1"/>
</dbReference>
<feature type="region of interest" description="Disordered" evidence="2">
    <location>
        <begin position="1021"/>
        <end position="1070"/>
    </location>
</feature>
<sequence length="1195" mass="129977">MLDSELEVKQLRSAHDSDLMLNKLPSKRTPLAHIRSKQESPLPETMTADNRIFRTSSRNTVVPPSANNRVKKITSGFNTPVRRTGIFHGAQYKGRLKTTPSGTPRRKPSIPMIKTEADHSQPILTDSISINPNRPNANHLSTGYYVNTQTVQECLKPKVNGFLSDEGNTCAQDSALHRVSTDHNTAQKIYPEQREYTTDCAVSAWLLQCNNASVVFEDGEDTAREIVEEDDELTSTELKSTSQMMQGIKANAPGGTSDGFKQNYDPRSRQGQFSEPIPNKVAQSSDFVRSSTFHDLHGCDTDFVKAVHLPEIRAEEPNNQSNFNELWRSGHQFETPEGEPKFELNSNNATDWASVSSSEWGDEICEFDRQQSSLVRQMFEEIDRMLYDQPAADTLTSEGRKSAELRDSGAAVSNAFEQPATEYSVNHLRGECEDWLKQFPHLRVVGVQLIPPQDPGFTFYASNDGPSSRADGGGSRLNRAIKHSGSKNSLHSLKVLDRGPPIKTVADQTEGSKNPVDCNVPQVAQHLSKLTVRTKSDRVNESRQGGHGKSPQPNARQSSSKRMTSGSGTTHEGRALTTHSQSPPEITCSKTNLLAVPVHLDSEEIIAMDGEYEEIIAIDYDQNEKSKNNFPSLDPIDSLFDPCKKCNWPLNSTLRPPVEESQKTDPKNPMDITQIVHDSDHKHNPEPDEKLLRLLTGEIWKDFSSWLEPKLHQLQKIANCSPRGEHLSRLDSHLSQESQLNRVKRGYGDVGTTAFPPARSSLLTKTHLVGADTLTSAGTNQATSGAYSVGLGDVLKISTKTLQQREKSILNDLLDSGIKLNAPVTTSSSGDEALPMAHASATTRLSPQPSIATSRPISGALYPKYMSATSRKGGLSSTTVTSDLTHLQTGPGVVGVAANLHHVGRLAPLDRVRTPSASQTSVIDEVTPSITSGIGISENSPSLTFPHGKTSLSTPVHTPYTASVPKSHNACFLIPPPSPIGSSTTIGPSLTADSAASTPASRSCTLPPLCASGSTTAVVANSSNQPMGSTTSAWPSGQQTSRGSHSSSRSGLLSQQQSSATHPIQQHQHAPVLRGTSANLVTQQINNNTLVGSAAGQRLLGRIPARPVQIKCDSSTLPCLQFHKKNKSVWRPRSSISANPCERDLHKQEKIDRSRSTLLLHSCDAHSECGSPRKTPAVFLGSKTDRARNNLTLTH</sequence>
<evidence type="ECO:0000256" key="2">
    <source>
        <dbReference type="SAM" id="MobiDB-lite"/>
    </source>
</evidence>
<reference evidence="4" key="1">
    <citation type="submission" date="2024-06" db="EMBL/GenBank/DDBJ databases">
        <authorList>
            <person name="Liu X."/>
            <person name="Lenzi L."/>
            <person name="Haldenby T S."/>
            <person name="Uol C."/>
        </authorList>
    </citation>
    <scope>NUCLEOTIDE SEQUENCE</scope>
</reference>
<evidence type="ECO:0000313" key="5">
    <source>
        <dbReference type="Proteomes" id="UP001497525"/>
    </source>
</evidence>
<dbReference type="Pfam" id="PF12516">
    <property type="entry name" value="DUF3719"/>
    <property type="match status" value="1"/>
</dbReference>
<name>A0AAV2TSK7_CALDB</name>
<accession>A0AAV2TSK7</accession>
<dbReference type="AlphaFoldDB" id="A0AAV2TSK7"/>
<evidence type="ECO:0000259" key="3">
    <source>
        <dbReference type="Pfam" id="PF12516"/>
    </source>
</evidence>
<feature type="compositionally biased region" description="Polar residues" evidence="2">
    <location>
        <begin position="577"/>
        <end position="586"/>
    </location>
</feature>